<dbReference type="AlphaFoldDB" id="A0A0S8FVI5"/>
<feature type="chain" id="PRO_5006646480" evidence="1">
    <location>
        <begin position="17"/>
        <end position="191"/>
    </location>
</feature>
<sequence>MHRYLSLLLMCGLASAGMLLTNGDFEQELSNGWTEGIGTQYITDTIDRGLGFNPDPDFEARVKKYDATHAKLHQTVSIPTTMSLADLEFTVDARLSARELNPSAPYWAAAAILIRYLDENDNVLGDTRICWPTPHCFWTSSSTVNLILAADTNNWFNYSFNVNDELANVPGVNPPDILKIQVALFDTTNGC</sequence>
<keyword evidence="1" id="KW-0732">Signal</keyword>
<feature type="signal peptide" evidence="1">
    <location>
        <begin position="1"/>
        <end position="16"/>
    </location>
</feature>
<organism evidence="2 3">
    <name type="scientific">candidate division WOR_3 bacterium SM23_42</name>
    <dbReference type="NCBI Taxonomy" id="1703779"/>
    <lineage>
        <taxon>Bacteria</taxon>
        <taxon>Bacteria division WOR-3</taxon>
    </lineage>
</organism>
<evidence type="ECO:0000313" key="2">
    <source>
        <dbReference type="EMBL" id="KPK64693.1"/>
    </source>
</evidence>
<comment type="caution">
    <text evidence="2">The sequence shown here is derived from an EMBL/GenBank/DDBJ whole genome shotgun (WGS) entry which is preliminary data.</text>
</comment>
<proteinExistence type="predicted"/>
<protein>
    <submittedName>
        <fullName evidence="2">Uncharacterized protein</fullName>
    </submittedName>
</protein>
<evidence type="ECO:0000256" key="1">
    <source>
        <dbReference type="SAM" id="SignalP"/>
    </source>
</evidence>
<dbReference type="Proteomes" id="UP000051373">
    <property type="component" value="Unassembled WGS sequence"/>
</dbReference>
<dbReference type="EMBL" id="LJUJ01000001">
    <property type="protein sequence ID" value="KPK64693.1"/>
    <property type="molecule type" value="Genomic_DNA"/>
</dbReference>
<gene>
    <name evidence="2" type="ORF">AMJ83_00380</name>
</gene>
<dbReference type="STRING" id="1703779.AMJ83_00380"/>
<evidence type="ECO:0000313" key="3">
    <source>
        <dbReference type="Proteomes" id="UP000051373"/>
    </source>
</evidence>
<name>A0A0S8FVI5_UNCW3</name>
<accession>A0A0S8FVI5</accession>
<reference evidence="2 3" key="1">
    <citation type="journal article" date="2015" name="Microbiome">
        <title>Genomic resolution of linkages in carbon, nitrogen, and sulfur cycling among widespread estuary sediment bacteria.</title>
        <authorList>
            <person name="Baker B.J."/>
            <person name="Lazar C.S."/>
            <person name="Teske A.P."/>
            <person name="Dick G.J."/>
        </authorList>
    </citation>
    <scope>NUCLEOTIDE SEQUENCE [LARGE SCALE GENOMIC DNA]</scope>
    <source>
        <strain evidence="2">SM23_42</strain>
    </source>
</reference>